<evidence type="ECO:0000313" key="2">
    <source>
        <dbReference type="EMBL" id="GEA79962.1"/>
    </source>
</evidence>
<accession>A0A4Y3K7M1</accession>
<keyword evidence="3" id="KW-1185">Reference proteome</keyword>
<feature type="region of interest" description="Disordered" evidence="1">
    <location>
        <begin position="69"/>
        <end position="99"/>
    </location>
</feature>
<evidence type="ECO:0000313" key="3">
    <source>
        <dbReference type="Proteomes" id="UP000315842"/>
    </source>
</evidence>
<sequence>MTAERAAWLARAASHHQSGYCYRADCVREECVFNRTALAAMYGAGVRSPEVVSAHGAMLAAGAPSASPSVHASTVGTVGDAGEGRVGGDDSPSSSPTIGLAVPLATRVPVVMTRHRTVHTVCADIVVAQHAAARIDGTVEFHDYDARRQA</sequence>
<comment type="caution">
    <text evidence="2">The sequence shown here is derived from an EMBL/GenBank/DDBJ whole genome shotgun (WGS) entry which is preliminary data.</text>
</comment>
<dbReference type="AlphaFoldDB" id="A0A4Y3K7M1"/>
<organism evidence="2 3">
    <name type="scientific">Cellulomonas uda</name>
    <dbReference type="NCBI Taxonomy" id="1714"/>
    <lineage>
        <taxon>Bacteria</taxon>
        <taxon>Bacillati</taxon>
        <taxon>Actinomycetota</taxon>
        <taxon>Actinomycetes</taxon>
        <taxon>Micrococcales</taxon>
        <taxon>Cellulomonadaceae</taxon>
        <taxon>Cellulomonas</taxon>
    </lineage>
</organism>
<evidence type="ECO:0000256" key="1">
    <source>
        <dbReference type="SAM" id="MobiDB-lite"/>
    </source>
</evidence>
<proteinExistence type="predicted"/>
<reference evidence="2 3" key="1">
    <citation type="submission" date="2019-06" db="EMBL/GenBank/DDBJ databases">
        <title>Whole genome shotgun sequence of Cellulomonas uda NBRC 3747.</title>
        <authorList>
            <person name="Hosoyama A."/>
            <person name="Uohara A."/>
            <person name="Ohji S."/>
            <person name="Ichikawa N."/>
        </authorList>
    </citation>
    <scope>NUCLEOTIDE SEQUENCE [LARGE SCALE GENOMIC DNA]</scope>
    <source>
        <strain evidence="2 3">NBRC 3747</strain>
    </source>
</reference>
<name>A0A4Y3K7M1_CELUD</name>
<gene>
    <name evidence="2" type="ORF">CUD01_04060</name>
</gene>
<dbReference type="RefSeq" id="WP_141318307.1">
    <property type="nucleotide sequence ID" value="NZ_BJLP01000004.1"/>
</dbReference>
<protein>
    <submittedName>
        <fullName evidence="2">Uncharacterized protein</fullName>
    </submittedName>
</protein>
<dbReference type="EMBL" id="BJLP01000004">
    <property type="protein sequence ID" value="GEA79962.1"/>
    <property type="molecule type" value="Genomic_DNA"/>
</dbReference>
<dbReference type="Proteomes" id="UP000315842">
    <property type="component" value="Unassembled WGS sequence"/>
</dbReference>